<reference evidence="1" key="1">
    <citation type="submission" date="2020-11" db="EMBL/GenBank/DDBJ databases">
        <authorList>
            <consortium name="DOE Joint Genome Institute"/>
            <person name="Ahrendt S."/>
            <person name="Riley R."/>
            <person name="Andreopoulos W."/>
            <person name="Labutti K."/>
            <person name="Pangilinan J."/>
            <person name="Ruiz-Duenas F.J."/>
            <person name="Barrasa J.M."/>
            <person name="Sanchez-Garcia M."/>
            <person name="Camarero S."/>
            <person name="Miyauchi S."/>
            <person name="Serrano A."/>
            <person name="Linde D."/>
            <person name="Babiker R."/>
            <person name="Drula E."/>
            <person name="Ayuso-Fernandez I."/>
            <person name="Pacheco R."/>
            <person name="Padilla G."/>
            <person name="Ferreira P."/>
            <person name="Barriuso J."/>
            <person name="Kellner H."/>
            <person name="Castanera R."/>
            <person name="Alfaro M."/>
            <person name="Ramirez L."/>
            <person name="Pisabarro A.G."/>
            <person name="Kuo A."/>
            <person name="Tritt A."/>
            <person name="Lipzen A."/>
            <person name="He G."/>
            <person name="Yan M."/>
            <person name="Ng V."/>
            <person name="Cullen D."/>
            <person name="Martin F."/>
            <person name="Rosso M.-N."/>
            <person name="Henrissat B."/>
            <person name="Hibbett D."/>
            <person name="Martinez A.T."/>
            <person name="Grigoriev I.V."/>
        </authorList>
    </citation>
    <scope>NUCLEOTIDE SEQUENCE</scope>
    <source>
        <strain evidence="1">CBS 247.69</strain>
    </source>
</reference>
<organism evidence="1 2">
    <name type="scientific">Collybia nuda</name>
    <dbReference type="NCBI Taxonomy" id="64659"/>
    <lineage>
        <taxon>Eukaryota</taxon>
        <taxon>Fungi</taxon>
        <taxon>Dikarya</taxon>
        <taxon>Basidiomycota</taxon>
        <taxon>Agaricomycotina</taxon>
        <taxon>Agaricomycetes</taxon>
        <taxon>Agaricomycetidae</taxon>
        <taxon>Agaricales</taxon>
        <taxon>Tricholomatineae</taxon>
        <taxon>Clitocybaceae</taxon>
        <taxon>Collybia</taxon>
    </lineage>
</organism>
<dbReference type="OrthoDB" id="2747524at2759"/>
<dbReference type="AlphaFoldDB" id="A0A9P5XYA3"/>
<dbReference type="EMBL" id="MU150326">
    <property type="protein sequence ID" value="KAF9458985.1"/>
    <property type="molecule type" value="Genomic_DNA"/>
</dbReference>
<protein>
    <submittedName>
        <fullName evidence="1">Uncharacterized protein</fullName>
    </submittedName>
</protein>
<comment type="caution">
    <text evidence="1">The sequence shown here is derived from an EMBL/GenBank/DDBJ whole genome shotgun (WGS) entry which is preliminary data.</text>
</comment>
<sequence length="520" mass="59430">MACLTALNDDVLIHLIETLSGPDSMKRSDSHVGLRMQKLHLEHVGTILPLSSTCKRMRTALFPLLFREEKYWRTKMVHLPDDRKIWPCSIWKHIVELHLKDKDDSQFLIDYAPLKAAFPDMHALKKIRFRFTMTPPATLLFAASLAPRVDTLEFTSLRIDDPFVIQSFFNFPRLTSLSMSINSPENVKEDLREKEISNVAHILRTLSEQLLYLEIPGGLIEFSTLMEIDWPLLRDLVILNNMPRGPVAPLSYALSTMPCLRTLVYSFATEILRLPHPVFGFLTPQTQEFQPIVGKDHPHLPPRLISVNLSSPPPQYPMYDHLSYGLEVLRIFPYQVVGLILPHDFQEMDISDLLTKASRFEYLRELALTLKESPSPSILTAIAKACPSILVLEVGQTTVSEREPEHDIQSLIDPLTQMTRLRELRIAVELGPGLYTYQSLGSYGVLDRTELENRLQSTAEAFAQRLTKLNVISLLRKDEYDLGPFGQVTGRVAWHRSRIHTSARTGGPLVEFDKLYKPFW</sequence>
<proteinExistence type="predicted"/>
<dbReference type="SUPFAM" id="SSF52047">
    <property type="entry name" value="RNI-like"/>
    <property type="match status" value="1"/>
</dbReference>
<evidence type="ECO:0000313" key="1">
    <source>
        <dbReference type="EMBL" id="KAF9458985.1"/>
    </source>
</evidence>
<accession>A0A9P5XYA3</accession>
<gene>
    <name evidence="1" type="ORF">BDZ94DRAFT_1269339</name>
</gene>
<evidence type="ECO:0000313" key="2">
    <source>
        <dbReference type="Proteomes" id="UP000807353"/>
    </source>
</evidence>
<name>A0A9P5XYA3_9AGAR</name>
<keyword evidence="2" id="KW-1185">Reference proteome</keyword>
<dbReference type="Proteomes" id="UP000807353">
    <property type="component" value="Unassembled WGS sequence"/>
</dbReference>